<dbReference type="SUPFAM" id="SSF56719">
    <property type="entry name" value="Type II DNA topoisomerase"/>
    <property type="match status" value="1"/>
</dbReference>
<keyword evidence="7" id="KW-0067">ATP-binding</keyword>
<keyword evidence="12" id="KW-0175">Coiled coil</keyword>
<sequence length="640" mass="72440">MSKTSAGRDINSLYKELSHHEHILLRPDRHVGSTKTVTKNTWIYDAKNNTVAEDKLSWCPALAKMFDEIITNSVDFSKTPEGSHLDTIEVTLNRMNGSISITDNGGIPVAMHESGKWVPDMLFGSLFAGSNFNDGDDEYDNKYSAGQNGEGASLVNLFSKSFTVKTSDGKKAYTGVWKNNMSEHKEPNIRNTTNKRGFTCVQWVPDYQRLGLKKLDIDNYLMFVRRTFEIAACNPHLTVKLNSVEIQINSFRDFVRKFDTVVPAFSQGKDWQIGLLASKNGFQHESYVNSICTHSGGPHLDYVADKIVAKIRPKLQKALKVKNLAPATIKNAMHLFVNATIDNPRFNSQTKETMTTQVKDFGTKMDELDDAFIKKAYQLTLEVLDAEIAKKKAEEEAAEIDANQNEASKMDPRKIEKYVNATGRDRSKCILFLAEGDSAAKPIKNARIGAIHGLMPMRGKFPNAMRVSRQKLTSNTEFQAIQAILGGFKIGKPMDMEKLRYAETWMATDADYDGSHIRGLIISLFYTCWPEYIKQGRLKSFNTPIYRVWKGKQMFEFFSVEEYKAWAKENPNHKKKYLKGLGGNSTADIRRMMLDPDKYTVTISMDEAADHYLKIAFDKDMADVRKEFFEDVTLYGGTDD</sequence>
<dbReference type="SUPFAM" id="SSF54211">
    <property type="entry name" value="Ribosomal protein S5 domain 2-like"/>
    <property type="match status" value="1"/>
</dbReference>
<evidence type="ECO:0000259" key="13">
    <source>
        <dbReference type="PROSITE" id="PS50880"/>
    </source>
</evidence>
<dbReference type="Gene3D" id="3.40.50.670">
    <property type="match status" value="1"/>
</dbReference>
<evidence type="ECO:0000256" key="12">
    <source>
        <dbReference type="SAM" id="Coils"/>
    </source>
</evidence>
<protein>
    <recommendedName>
        <fullName evidence="5">DNA topoisomerase 2</fullName>
        <ecNumber evidence="4">5.6.2.2</ecNumber>
    </recommendedName>
    <alternativeName>
        <fullName evidence="11">DNA topoisomerase II</fullName>
    </alternativeName>
</protein>
<dbReference type="InterPro" id="IPR031660">
    <property type="entry name" value="TOPRIM_C"/>
</dbReference>
<dbReference type="InterPro" id="IPR001241">
    <property type="entry name" value="Topo_IIA"/>
</dbReference>
<evidence type="ECO:0000256" key="1">
    <source>
        <dbReference type="ARBA" id="ARBA00000185"/>
    </source>
</evidence>
<comment type="similarity">
    <text evidence="3">Belongs to the type II topoisomerase family.</text>
</comment>
<dbReference type="InterPro" id="IPR014721">
    <property type="entry name" value="Ribsml_uS5_D2-typ_fold_subgr"/>
</dbReference>
<proteinExistence type="inferred from homology"/>
<dbReference type="Pfam" id="PF01751">
    <property type="entry name" value="Toprim"/>
    <property type="match status" value="1"/>
</dbReference>
<dbReference type="GO" id="GO:0003677">
    <property type="term" value="F:DNA binding"/>
    <property type="evidence" value="ECO:0007669"/>
    <property type="project" value="UniProtKB-KW"/>
</dbReference>
<keyword evidence="8" id="KW-0799">Topoisomerase</keyword>
<dbReference type="GO" id="GO:0006265">
    <property type="term" value="P:DNA topological change"/>
    <property type="evidence" value="ECO:0007669"/>
    <property type="project" value="InterPro"/>
</dbReference>
<evidence type="ECO:0000256" key="3">
    <source>
        <dbReference type="ARBA" id="ARBA00011080"/>
    </source>
</evidence>
<dbReference type="Pfam" id="PF02518">
    <property type="entry name" value="HATPase_c"/>
    <property type="match status" value="1"/>
</dbReference>
<organism evidence="14 15">
    <name type="scientific">Vibrio phage VP-1</name>
    <dbReference type="NCBI Taxonomy" id="2234088"/>
    <lineage>
        <taxon>Viruses</taxon>
        <taxon>Duplodnaviria</taxon>
        <taxon>Heunggongvirae</taxon>
        <taxon>Uroviricota</taxon>
        <taxon>Caudoviricetes</taxon>
        <taxon>Pantevenvirales</taxon>
        <taxon>Ackermannviridae</taxon>
        <taxon>Vapseptimavirus</taxon>
        <taxon>Vapseptimavirus VAP7</taxon>
    </lineage>
</organism>
<dbReference type="InterPro" id="IPR006171">
    <property type="entry name" value="TOPRIM_dom"/>
</dbReference>
<dbReference type="InterPro" id="IPR013759">
    <property type="entry name" value="Topo_IIA_B_C"/>
</dbReference>
<dbReference type="InterPro" id="IPR036890">
    <property type="entry name" value="HATPase_C_sf"/>
</dbReference>
<feature type="domain" description="Toprim" evidence="13">
    <location>
        <begin position="429"/>
        <end position="544"/>
    </location>
</feature>
<evidence type="ECO:0000256" key="2">
    <source>
        <dbReference type="ARBA" id="ARBA00001946"/>
    </source>
</evidence>
<dbReference type="PANTHER" id="PTHR10169:SF38">
    <property type="entry name" value="DNA TOPOISOMERASE 2"/>
    <property type="match status" value="1"/>
</dbReference>
<dbReference type="Proteomes" id="UP000305753">
    <property type="component" value="Segment"/>
</dbReference>
<reference evidence="14 15" key="1">
    <citation type="submission" date="2018-05" db="EMBL/GenBank/DDBJ databases">
        <title>Whole genome sequencing of Vibrio phage VP-1.</title>
        <authorList>
            <person name="Nandita M."/>
            <person name="Bhat S.G."/>
        </authorList>
    </citation>
    <scope>NUCLEOTIDE SEQUENCE [LARGE SCALE GENOMIC DNA]</scope>
</reference>
<evidence type="ECO:0000256" key="11">
    <source>
        <dbReference type="ARBA" id="ARBA00031138"/>
    </source>
</evidence>
<evidence type="ECO:0000256" key="4">
    <source>
        <dbReference type="ARBA" id="ARBA00012895"/>
    </source>
</evidence>
<name>A0A4P2TJH4_9CAUD</name>
<evidence type="ECO:0000256" key="9">
    <source>
        <dbReference type="ARBA" id="ARBA00023125"/>
    </source>
</evidence>
<dbReference type="InterPro" id="IPR013506">
    <property type="entry name" value="Topo_IIA_bsu_dom2"/>
</dbReference>
<evidence type="ECO:0000256" key="10">
    <source>
        <dbReference type="ARBA" id="ARBA00023235"/>
    </source>
</evidence>
<dbReference type="PROSITE" id="PS50880">
    <property type="entry name" value="TOPRIM"/>
    <property type="match status" value="1"/>
</dbReference>
<dbReference type="InterPro" id="IPR013760">
    <property type="entry name" value="Topo_IIA-like_dom_sf"/>
</dbReference>
<dbReference type="SUPFAM" id="SSF55874">
    <property type="entry name" value="ATPase domain of HSP90 chaperone/DNA topoisomerase II/histidine kinase"/>
    <property type="match status" value="1"/>
</dbReference>
<evidence type="ECO:0000313" key="14">
    <source>
        <dbReference type="EMBL" id="AWY10121.1"/>
    </source>
</evidence>
<comment type="cofactor">
    <cofactor evidence="2">
        <name>Mg(2+)</name>
        <dbReference type="ChEBI" id="CHEBI:18420"/>
    </cofactor>
</comment>
<dbReference type="Gene3D" id="3.30.230.10">
    <property type="match status" value="1"/>
</dbReference>
<comment type="catalytic activity">
    <reaction evidence="1">
        <text>ATP-dependent breakage, passage and rejoining of double-stranded DNA.</text>
        <dbReference type="EC" id="5.6.2.2"/>
    </reaction>
</comment>
<evidence type="ECO:0000256" key="5">
    <source>
        <dbReference type="ARBA" id="ARBA00019635"/>
    </source>
</evidence>
<dbReference type="GO" id="GO:0005524">
    <property type="term" value="F:ATP binding"/>
    <property type="evidence" value="ECO:0007669"/>
    <property type="project" value="UniProtKB-KW"/>
</dbReference>
<evidence type="ECO:0000313" key="15">
    <source>
        <dbReference type="Proteomes" id="UP000305753"/>
    </source>
</evidence>
<dbReference type="SMART" id="SM00433">
    <property type="entry name" value="TOP2c"/>
    <property type="match status" value="1"/>
</dbReference>
<dbReference type="Pfam" id="PF16898">
    <property type="entry name" value="TOPRIM_C"/>
    <property type="match status" value="1"/>
</dbReference>
<dbReference type="GO" id="GO:0000819">
    <property type="term" value="P:sister chromatid segregation"/>
    <property type="evidence" value="ECO:0007669"/>
    <property type="project" value="TreeGrafter"/>
</dbReference>
<evidence type="ECO:0000256" key="6">
    <source>
        <dbReference type="ARBA" id="ARBA00022741"/>
    </source>
</evidence>
<dbReference type="EMBL" id="MH363700">
    <property type="protein sequence ID" value="AWY10121.1"/>
    <property type="molecule type" value="Genomic_DNA"/>
</dbReference>
<dbReference type="FunFam" id="3.40.50.670:FF:000001">
    <property type="entry name" value="DNA topoisomerase 2"/>
    <property type="match status" value="1"/>
</dbReference>
<dbReference type="PANTHER" id="PTHR10169">
    <property type="entry name" value="DNA TOPOISOMERASE/GYRASE"/>
    <property type="match status" value="1"/>
</dbReference>
<dbReference type="EC" id="5.6.2.2" evidence="4"/>
<dbReference type="PRINTS" id="PR00418">
    <property type="entry name" value="TPI2FAMILY"/>
</dbReference>
<accession>A0A4P2TJH4</accession>
<dbReference type="Gene3D" id="3.30.565.10">
    <property type="entry name" value="Histidine kinase-like ATPase, C-terminal domain"/>
    <property type="match status" value="1"/>
</dbReference>
<evidence type="ECO:0000256" key="7">
    <source>
        <dbReference type="ARBA" id="ARBA00022840"/>
    </source>
</evidence>
<keyword evidence="6" id="KW-0547">Nucleotide-binding</keyword>
<dbReference type="Pfam" id="PF00204">
    <property type="entry name" value="DNA_gyraseB"/>
    <property type="match status" value="1"/>
</dbReference>
<dbReference type="InterPro" id="IPR050634">
    <property type="entry name" value="DNA_Topoisomerase_II"/>
</dbReference>
<keyword evidence="10 14" id="KW-0413">Isomerase</keyword>
<keyword evidence="9" id="KW-0238">DNA-binding</keyword>
<dbReference type="InterPro" id="IPR003594">
    <property type="entry name" value="HATPase_dom"/>
</dbReference>
<feature type="coiled-coil region" evidence="12">
    <location>
        <begin position="374"/>
        <end position="410"/>
    </location>
</feature>
<dbReference type="GO" id="GO:0003918">
    <property type="term" value="F:DNA topoisomerase type II (double strand cut, ATP-hydrolyzing) activity"/>
    <property type="evidence" value="ECO:0007669"/>
    <property type="project" value="UniProtKB-EC"/>
</dbReference>
<evidence type="ECO:0000256" key="8">
    <source>
        <dbReference type="ARBA" id="ARBA00023029"/>
    </source>
</evidence>
<dbReference type="InterPro" id="IPR020568">
    <property type="entry name" value="Ribosomal_Su5_D2-typ_SF"/>
</dbReference>